<feature type="domain" description="Helix-hairpin-helix DNA-binding motif class 1" evidence="3">
    <location>
        <begin position="90"/>
        <end position="109"/>
    </location>
</feature>
<organism evidence="6 7">
    <name type="scientific">Mucilaginibacter paludis DSM 18603</name>
    <dbReference type="NCBI Taxonomy" id="714943"/>
    <lineage>
        <taxon>Bacteria</taxon>
        <taxon>Pseudomonadati</taxon>
        <taxon>Bacteroidota</taxon>
        <taxon>Sphingobacteriia</taxon>
        <taxon>Sphingobacteriales</taxon>
        <taxon>Sphingobacteriaceae</taxon>
        <taxon>Mucilaginibacter</taxon>
    </lineage>
</organism>
<dbReference type="InterPro" id="IPR016195">
    <property type="entry name" value="Pol/histidinol_Pase-like"/>
</dbReference>
<dbReference type="GO" id="GO:0042578">
    <property type="term" value="F:phosphoric ester hydrolase activity"/>
    <property type="evidence" value="ECO:0007669"/>
    <property type="project" value="TreeGrafter"/>
</dbReference>
<dbReference type="InterPro" id="IPR003583">
    <property type="entry name" value="Hlx-hairpin-Hlx_DNA-bd_motif"/>
</dbReference>
<dbReference type="InterPro" id="IPR010996">
    <property type="entry name" value="HHH_MUS81"/>
</dbReference>
<dbReference type="InterPro" id="IPR022311">
    <property type="entry name" value="PolX-like"/>
</dbReference>
<sequence>MENKPIARTLRLLAQLMELHEVNPFKIKSIANAAFKVDKLPFAIASKPLDELEKIDGIGKSLAAKIAELLTTGTMIELDELLAATPPGVVEMMGIKGIGPKKIAVIWHDLNIETVGELFYACNENRLIEAKGFGLKTQEEIRKAIEFRMASNGKFLYSQVEPLVAGLQEQLQKILPDAAMMVCGQYRRRCEIVTELCLVIGSGDPQEDIGVLQQENPIQNIRVEQNTMSGETENGLLISIVLTDTADFYKEVFIQTGNQEHVDAVLKRIHDTDFQPETEEEIYQEAGLPYIEPELREGAAIIKKATEAELPTLIVYDDLLGTLHNHSIWSDGVNTLEEMALYCRDTLQLQYLGICDHSKSAFYAKGLSIERVLQQHEEIDHINKKTPGFHIFKGIESDILSDGSLDYPDEILQRFDFIVASVHSNLKMAEEKATARLIKAIENPYTTILGHPTGRLLLSRNGYSIDYKKVIDACAANGVVIEINANPLRLDLDWRWHQYALDQGVWLSVNPDAHRNEGFLDMHYGILAARKGGLYKERCLNALSLTEIEQRFASRKANASTISNK</sequence>
<dbReference type="InterPro" id="IPR027421">
    <property type="entry name" value="DNA_pol_lamdba_lyase_dom_sf"/>
</dbReference>
<dbReference type="InterPro" id="IPR003141">
    <property type="entry name" value="Pol/His_phosphatase_N"/>
</dbReference>
<dbReference type="OrthoDB" id="9808747at2"/>
<dbReference type="SMART" id="SM00483">
    <property type="entry name" value="POLXc"/>
    <property type="match status" value="1"/>
</dbReference>
<evidence type="ECO:0000256" key="1">
    <source>
        <dbReference type="ARBA" id="ARBA00022634"/>
    </source>
</evidence>
<dbReference type="Gene3D" id="3.20.20.140">
    <property type="entry name" value="Metal-dependent hydrolases"/>
    <property type="match status" value="1"/>
</dbReference>
<dbReference type="Gene3D" id="1.10.150.110">
    <property type="entry name" value="DNA polymerase beta, N-terminal domain-like"/>
    <property type="match status" value="1"/>
</dbReference>
<dbReference type="InterPro" id="IPR002054">
    <property type="entry name" value="DNA-dir_DNA_pol_X"/>
</dbReference>
<evidence type="ECO:0000259" key="4">
    <source>
        <dbReference type="SMART" id="SM00481"/>
    </source>
</evidence>
<dbReference type="InterPro" id="IPR043519">
    <property type="entry name" value="NT_sf"/>
</dbReference>
<reference evidence="6" key="1">
    <citation type="submission" date="2011-09" db="EMBL/GenBank/DDBJ databases">
        <title>The permanent draft genome of Mucilaginibacter paludis DSM 18603.</title>
        <authorList>
            <consortium name="US DOE Joint Genome Institute (JGI-PGF)"/>
            <person name="Lucas S."/>
            <person name="Han J."/>
            <person name="Lapidus A."/>
            <person name="Bruce D."/>
            <person name="Goodwin L."/>
            <person name="Pitluck S."/>
            <person name="Peters L."/>
            <person name="Kyrpides N."/>
            <person name="Mavromatis K."/>
            <person name="Ivanova N."/>
            <person name="Mikhailova N."/>
            <person name="Held B."/>
            <person name="Detter J.C."/>
            <person name="Tapia R."/>
            <person name="Han C."/>
            <person name="Land M."/>
            <person name="Hauser L."/>
            <person name="Markowitz V."/>
            <person name="Cheng J.-F."/>
            <person name="Hugenholtz P."/>
            <person name="Woyke T."/>
            <person name="Wu D."/>
            <person name="Tindall B."/>
            <person name="Brambilla E."/>
            <person name="Klenk H.-P."/>
            <person name="Eisen J.A."/>
        </authorList>
    </citation>
    <scope>NUCLEOTIDE SEQUENCE [LARGE SCALE GENOMIC DNA]</scope>
    <source>
        <strain evidence="6">DSM 18603</strain>
    </source>
</reference>
<feature type="domain" description="Helix-hairpin-helix DNA-binding motif class 1" evidence="3">
    <location>
        <begin position="125"/>
        <end position="144"/>
    </location>
</feature>
<dbReference type="SMART" id="SM00278">
    <property type="entry name" value="HhH1"/>
    <property type="match status" value="3"/>
</dbReference>
<dbReference type="Proteomes" id="UP000002774">
    <property type="component" value="Chromosome"/>
</dbReference>
<dbReference type="STRING" id="714943.Mucpa_0381"/>
<dbReference type="eggNOG" id="COG1796">
    <property type="taxonomic scope" value="Bacteria"/>
</dbReference>
<dbReference type="AlphaFoldDB" id="H1YH75"/>
<dbReference type="Pfam" id="PF14716">
    <property type="entry name" value="HHH_8"/>
    <property type="match status" value="1"/>
</dbReference>
<dbReference type="SUPFAM" id="SSF47802">
    <property type="entry name" value="DNA polymerase beta, N-terminal domain-like"/>
    <property type="match status" value="1"/>
</dbReference>
<feature type="domain" description="DNA-directed DNA polymerase X" evidence="5">
    <location>
        <begin position="1"/>
        <end position="297"/>
    </location>
</feature>
<keyword evidence="7" id="KW-1185">Reference proteome</keyword>
<dbReference type="GO" id="GO:0003677">
    <property type="term" value="F:DNA binding"/>
    <property type="evidence" value="ECO:0007669"/>
    <property type="project" value="InterPro"/>
</dbReference>
<dbReference type="SMART" id="SM00481">
    <property type="entry name" value="POLIIIAc"/>
    <property type="match status" value="1"/>
</dbReference>
<dbReference type="PANTHER" id="PTHR36928">
    <property type="entry name" value="PHOSPHATASE YCDX-RELATED"/>
    <property type="match status" value="1"/>
</dbReference>
<protein>
    <submittedName>
        <fullName evidence="6">PHP domain protein</fullName>
    </submittedName>
</protein>
<gene>
    <name evidence="6" type="ORF">Mucpa_0381</name>
</gene>
<proteinExistence type="predicted"/>
<feature type="domain" description="Helix-hairpin-helix DNA-binding motif class 1" evidence="3">
    <location>
        <begin position="50"/>
        <end position="69"/>
    </location>
</feature>
<dbReference type="PANTHER" id="PTHR36928:SF1">
    <property type="entry name" value="PHOSPHATASE YCDX-RELATED"/>
    <property type="match status" value="1"/>
</dbReference>
<dbReference type="Pfam" id="PF14520">
    <property type="entry name" value="HHH_5"/>
    <property type="match status" value="1"/>
</dbReference>
<dbReference type="GO" id="GO:0005829">
    <property type="term" value="C:cytosol"/>
    <property type="evidence" value="ECO:0007669"/>
    <property type="project" value="TreeGrafter"/>
</dbReference>
<dbReference type="InterPro" id="IPR047967">
    <property type="entry name" value="PolX_PHP"/>
</dbReference>
<dbReference type="PIRSF" id="PIRSF005047">
    <property type="entry name" value="UCP005047_YshC"/>
    <property type="match status" value="1"/>
</dbReference>
<name>H1YH75_9SPHI</name>
<evidence type="ECO:0000313" key="7">
    <source>
        <dbReference type="Proteomes" id="UP000002774"/>
    </source>
</evidence>
<evidence type="ECO:0000313" key="6">
    <source>
        <dbReference type="EMBL" id="EHQ24577.1"/>
    </source>
</evidence>
<accession>H1YH75</accession>
<keyword evidence="1" id="KW-0237">DNA synthesis</keyword>
<evidence type="ECO:0000259" key="3">
    <source>
        <dbReference type="SMART" id="SM00278"/>
    </source>
</evidence>
<dbReference type="GO" id="GO:0006281">
    <property type="term" value="P:DNA repair"/>
    <property type="evidence" value="ECO:0007669"/>
    <property type="project" value="InterPro"/>
</dbReference>
<dbReference type="SUPFAM" id="SSF81301">
    <property type="entry name" value="Nucleotidyltransferase"/>
    <property type="match status" value="1"/>
</dbReference>
<dbReference type="Gene3D" id="3.30.460.10">
    <property type="entry name" value="Beta Polymerase, domain 2"/>
    <property type="match status" value="1"/>
</dbReference>
<dbReference type="GO" id="GO:0003887">
    <property type="term" value="F:DNA-directed DNA polymerase activity"/>
    <property type="evidence" value="ECO:0007669"/>
    <property type="project" value="InterPro"/>
</dbReference>
<evidence type="ECO:0000256" key="2">
    <source>
        <dbReference type="ARBA" id="ARBA00022705"/>
    </source>
</evidence>
<dbReference type="GO" id="GO:0008270">
    <property type="term" value="F:zinc ion binding"/>
    <property type="evidence" value="ECO:0007669"/>
    <property type="project" value="TreeGrafter"/>
</dbReference>
<dbReference type="EMBL" id="CM001403">
    <property type="protein sequence ID" value="EHQ24577.1"/>
    <property type="molecule type" value="Genomic_DNA"/>
</dbReference>
<dbReference type="InterPro" id="IPR050243">
    <property type="entry name" value="PHP_phosphatase"/>
</dbReference>
<dbReference type="HOGENOM" id="CLU_017729_1_0_10"/>
<dbReference type="SUPFAM" id="SSF89550">
    <property type="entry name" value="PHP domain-like"/>
    <property type="match status" value="1"/>
</dbReference>
<dbReference type="Gene3D" id="1.10.150.20">
    <property type="entry name" value="5' to 3' exonuclease, C-terminal subdomain"/>
    <property type="match status" value="1"/>
</dbReference>
<dbReference type="RefSeq" id="WP_008504123.1">
    <property type="nucleotide sequence ID" value="NZ_CM001403.1"/>
</dbReference>
<feature type="domain" description="Polymerase/histidinol phosphatase N-terminal" evidence="4">
    <location>
        <begin position="321"/>
        <end position="401"/>
    </location>
</feature>
<dbReference type="CDD" id="cd07436">
    <property type="entry name" value="PHP_PolX"/>
    <property type="match status" value="1"/>
</dbReference>
<keyword evidence="2" id="KW-0235">DNA replication</keyword>
<dbReference type="GO" id="GO:0071978">
    <property type="term" value="P:bacterial-type flagellum-dependent swarming motility"/>
    <property type="evidence" value="ECO:0007669"/>
    <property type="project" value="TreeGrafter"/>
</dbReference>
<dbReference type="eggNOG" id="COG1387">
    <property type="taxonomic scope" value="Bacteria"/>
</dbReference>
<evidence type="ECO:0000259" key="5">
    <source>
        <dbReference type="SMART" id="SM00483"/>
    </source>
</evidence>